<proteinExistence type="predicted"/>
<dbReference type="EMBL" id="AGYR01000068">
    <property type="protein sequence ID" value="ENZ07410.1"/>
    <property type="molecule type" value="Genomic_DNA"/>
</dbReference>
<dbReference type="AlphaFoldDB" id="A0A0E2H381"/>
<protein>
    <submittedName>
        <fullName evidence="1">Uncharacterized protein</fullName>
    </submittedName>
</protein>
<gene>
    <name evidence="1" type="ORF">HMPREF1090_05263</name>
</gene>
<dbReference type="RefSeq" id="WP_002594708.1">
    <property type="nucleotide sequence ID" value="NZ_KB850993.1"/>
</dbReference>
<dbReference type="Proteomes" id="UP000013085">
    <property type="component" value="Unassembled WGS sequence"/>
</dbReference>
<name>A0A0E2H381_9FIRM</name>
<sequence length="175" mass="20505">MARTPNRFGGGSRTNEYGLFFEQTTDLNEALRDAGFDIINKYDVYYNNKFIGRSINKRAFSDVFLSANGINYLDYNSKRWDPDEAFINDLTQTVYIIEKKFQSSSGSVDEKLATFPFKIYEYQKLLDPIGYDIVYIYLLSSEWFDSPKYQDYYDYMDKLNCPHYFDVLPLSAIGL</sequence>
<accession>A0A0E2H381</accession>
<reference evidence="1 2" key="1">
    <citation type="submission" date="2013-01" db="EMBL/GenBank/DDBJ databases">
        <title>The Genome Sequence of Clostridium clostridioforme 90A8.</title>
        <authorList>
            <consortium name="The Broad Institute Genome Sequencing Platform"/>
            <person name="Earl A."/>
            <person name="Ward D."/>
            <person name="Feldgarden M."/>
            <person name="Gevers D."/>
            <person name="Courvalin P."/>
            <person name="Lambert T."/>
            <person name="Walker B."/>
            <person name="Young S.K."/>
            <person name="Zeng Q."/>
            <person name="Gargeya S."/>
            <person name="Fitzgerald M."/>
            <person name="Haas B."/>
            <person name="Abouelleil A."/>
            <person name="Alvarado L."/>
            <person name="Arachchi H.M."/>
            <person name="Berlin A.M."/>
            <person name="Chapman S.B."/>
            <person name="Dewar J."/>
            <person name="Goldberg J."/>
            <person name="Griggs A."/>
            <person name="Gujja S."/>
            <person name="Hansen M."/>
            <person name="Howarth C."/>
            <person name="Imamovic A."/>
            <person name="Larimer J."/>
            <person name="McCowan C."/>
            <person name="Murphy C."/>
            <person name="Neiman D."/>
            <person name="Pearson M."/>
            <person name="Priest M."/>
            <person name="Roberts A."/>
            <person name="Saif S."/>
            <person name="Shea T."/>
            <person name="Sisk P."/>
            <person name="Sykes S."/>
            <person name="Wortman J."/>
            <person name="Nusbaum C."/>
            <person name="Birren B."/>
        </authorList>
    </citation>
    <scope>NUCLEOTIDE SEQUENCE [LARGE SCALE GENOMIC DNA]</scope>
    <source>
        <strain evidence="1 2">90A8</strain>
    </source>
</reference>
<evidence type="ECO:0000313" key="1">
    <source>
        <dbReference type="EMBL" id="ENZ07410.1"/>
    </source>
</evidence>
<organism evidence="1 2">
    <name type="scientific">[Clostridium] clostridioforme 90A8</name>
    <dbReference type="NCBI Taxonomy" id="999408"/>
    <lineage>
        <taxon>Bacteria</taxon>
        <taxon>Bacillati</taxon>
        <taxon>Bacillota</taxon>
        <taxon>Clostridia</taxon>
        <taxon>Lachnospirales</taxon>
        <taxon>Lachnospiraceae</taxon>
        <taxon>Enterocloster</taxon>
    </lineage>
</organism>
<comment type="caution">
    <text evidence="1">The sequence shown here is derived from an EMBL/GenBank/DDBJ whole genome shotgun (WGS) entry which is preliminary data.</text>
</comment>
<evidence type="ECO:0000313" key="2">
    <source>
        <dbReference type="Proteomes" id="UP000013085"/>
    </source>
</evidence>
<dbReference type="HOGENOM" id="CLU_112424_0_0_9"/>